<dbReference type="RefSeq" id="WP_034837040.1">
    <property type="nucleotide sequence ID" value="NZ_JOKH01000003.1"/>
</dbReference>
<evidence type="ECO:0000313" key="1">
    <source>
        <dbReference type="EMBL" id="KEQ17135.1"/>
    </source>
</evidence>
<name>A0A081NFB2_9GAMM</name>
<gene>
    <name evidence="1" type="ORF">GZ78_14795</name>
</gene>
<proteinExistence type="predicted"/>
<protein>
    <submittedName>
        <fullName evidence="1">Uncharacterized protein</fullName>
    </submittedName>
</protein>
<reference evidence="1 2" key="1">
    <citation type="submission" date="2014-06" db="EMBL/GenBank/DDBJ databases">
        <title>Whole Genome Sequences of Three Symbiotic Endozoicomonas Bacteria.</title>
        <authorList>
            <person name="Neave M.J."/>
            <person name="Apprill A."/>
            <person name="Voolstra C.R."/>
        </authorList>
    </citation>
    <scope>NUCLEOTIDE SEQUENCE [LARGE SCALE GENOMIC DNA]</scope>
    <source>
        <strain evidence="1 2">DSM 25634</strain>
    </source>
</reference>
<evidence type="ECO:0000313" key="2">
    <source>
        <dbReference type="Proteomes" id="UP000028073"/>
    </source>
</evidence>
<organism evidence="1 2">
    <name type="scientific">Endozoicomonas numazuensis</name>
    <dbReference type="NCBI Taxonomy" id="1137799"/>
    <lineage>
        <taxon>Bacteria</taxon>
        <taxon>Pseudomonadati</taxon>
        <taxon>Pseudomonadota</taxon>
        <taxon>Gammaproteobacteria</taxon>
        <taxon>Oceanospirillales</taxon>
        <taxon>Endozoicomonadaceae</taxon>
        <taxon>Endozoicomonas</taxon>
    </lineage>
</organism>
<keyword evidence="2" id="KW-1185">Reference proteome</keyword>
<dbReference type="STRING" id="1137799.GZ78_14795"/>
<dbReference type="Proteomes" id="UP000028073">
    <property type="component" value="Unassembled WGS sequence"/>
</dbReference>
<dbReference type="Gene3D" id="2.40.10.180">
    <property type="entry name" value="Phage tail proteins"/>
    <property type="match status" value="1"/>
</dbReference>
<dbReference type="OrthoDB" id="6197307at2"/>
<dbReference type="InterPro" id="IPR053734">
    <property type="entry name" value="Phage_Head-Tail_Connect_sf"/>
</dbReference>
<comment type="caution">
    <text evidence="1">The sequence shown here is derived from an EMBL/GenBank/DDBJ whole genome shotgun (WGS) entry which is preliminary data.</text>
</comment>
<sequence length="99" mass="11137">MQDELKALNRQVLATFGQSVLILRSDDSELETTGVLSRELIPTGQYEQVLQEVTVLALASETPLKRGERVSSDGQQWTVDRKLKSDGHMIWWNLHEAGS</sequence>
<dbReference type="EMBL" id="JOKH01000003">
    <property type="protein sequence ID" value="KEQ17135.1"/>
    <property type="molecule type" value="Genomic_DNA"/>
</dbReference>
<dbReference type="AlphaFoldDB" id="A0A081NFB2"/>
<accession>A0A081NFB2</accession>